<keyword evidence="3" id="KW-0560">Oxidoreductase</keyword>
<dbReference type="PANTHER" id="PTHR24960">
    <property type="entry name" value="PHOTOSYSTEM I IRON-SULFUR CENTER-RELATED"/>
    <property type="match status" value="1"/>
</dbReference>
<dbReference type="PANTHER" id="PTHR24960:SF79">
    <property type="entry name" value="PHOTOSYSTEM I IRON-SULFUR CENTER"/>
    <property type="match status" value="1"/>
</dbReference>
<proteinExistence type="predicted"/>
<dbReference type="InterPro" id="IPR003813">
    <property type="entry name" value="MvhD/FlpD"/>
</dbReference>
<protein>
    <recommendedName>
        <fullName evidence="7">4Fe-4S ferredoxin-type domain-containing protein</fullName>
    </recommendedName>
</protein>
<dbReference type="GO" id="GO:0051539">
    <property type="term" value="F:4 iron, 4 sulfur cluster binding"/>
    <property type="evidence" value="ECO:0007669"/>
    <property type="project" value="UniProtKB-KW"/>
</dbReference>
<feature type="domain" description="4Fe-4S ferredoxin-type" evidence="7">
    <location>
        <begin position="175"/>
        <end position="207"/>
    </location>
</feature>
<keyword evidence="5" id="KW-0411">Iron-sulfur</keyword>
<dbReference type="Pfam" id="PF02662">
    <property type="entry name" value="FlpD"/>
    <property type="match status" value="1"/>
</dbReference>
<dbReference type="InterPro" id="IPR017900">
    <property type="entry name" value="4Fe4S_Fe_S_CS"/>
</dbReference>
<evidence type="ECO:0000313" key="9">
    <source>
        <dbReference type="Proteomes" id="UP000425960"/>
    </source>
</evidence>
<dbReference type="PROSITE" id="PS51379">
    <property type="entry name" value="4FE4S_FER_2"/>
    <property type="match status" value="2"/>
</dbReference>
<evidence type="ECO:0000256" key="3">
    <source>
        <dbReference type="ARBA" id="ARBA00023002"/>
    </source>
</evidence>
<dbReference type="InterPro" id="IPR050157">
    <property type="entry name" value="PSI_iron-sulfur_center"/>
</dbReference>
<keyword evidence="4" id="KW-0408">Iron</keyword>
<keyword evidence="1" id="KW-0004">4Fe-4S</keyword>
<dbReference type="Proteomes" id="UP000425960">
    <property type="component" value="Chromosome"/>
</dbReference>
<name>A0A5K7ZGX7_9BACT</name>
<evidence type="ECO:0000256" key="4">
    <source>
        <dbReference type="ARBA" id="ARBA00023004"/>
    </source>
</evidence>
<evidence type="ECO:0000313" key="8">
    <source>
        <dbReference type="EMBL" id="BBO81458.1"/>
    </source>
</evidence>
<feature type="domain" description="4Fe-4S ferredoxin-type" evidence="7">
    <location>
        <begin position="145"/>
        <end position="174"/>
    </location>
</feature>
<dbReference type="GO" id="GO:0046872">
    <property type="term" value="F:metal ion binding"/>
    <property type="evidence" value="ECO:0007669"/>
    <property type="project" value="UniProtKB-KW"/>
</dbReference>
<dbReference type="Gene3D" id="3.30.70.20">
    <property type="match status" value="2"/>
</dbReference>
<sequence>MAHVLRAFSNGMDGVFIGACHLDECNYVTHGNFIAKNMVLLFKKIMEHIGLNPDRLRMQFMSAAEANVFAESTNSFIKTIKELGPLGKNEGLDDEEIRSKLAQVEKLLPYIKIATKEKLKKRLSQDEYEGYFTKDEIARLFDEAPSYYIQPDKCQACMTCARRCPAEAIISVKKEVHVIDQDKCIKCGTCIEVCPTKFSAITKIVGQPVPPPPPEGKRAIVKKSKEKEAA</sequence>
<keyword evidence="2" id="KW-0479">Metal-binding</keyword>
<dbReference type="InterPro" id="IPR017896">
    <property type="entry name" value="4Fe4S_Fe-S-bd"/>
</dbReference>
<gene>
    <name evidence="8" type="ORF">DSCO28_20240</name>
</gene>
<dbReference type="AlphaFoldDB" id="A0A5K7ZGX7"/>
<evidence type="ECO:0000256" key="2">
    <source>
        <dbReference type="ARBA" id="ARBA00022723"/>
    </source>
</evidence>
<evidence type="ECO:0000256" key="5">
    <source>
        <dbReference type="ARBA" id="ARBA00023014"/>
    </source>
</evidence>
<feature type="compositionally biased region" description="Basic and acidic residues" evidence="6">
    <location>
        <begin position="215"/>
        <end position="230"/>
    </location>
</feature>
<dbReference type="SUPFAM" id="SSF54862">
    <property type="entry name" value="4Fe-4S ferredoxins"/>
    <property type="match status" value="1"/>
</dbReference>
<evidence type="ECO:0000256" key="6">
    <source>
        <dbReference type="SAM" id="MobiDB-lite"/>
    </source>
</evidence>
<reference evidence="8 9" key="1">
    <citation type="submission" date="2019-11" db="EMBL/GenBank/DDBJ databases">
        <title>Comparative genomics of hydrocarbon-degrading Desulfosarcina strains.</title>
        <authorList>
            <person name="Watanabe M."/>
            <person name="Kojima H."/>
            <person name="Fukui M."/>
        </authorList>
    </citation>
    <scope>NUCLEOTIDE SEQUENCE [LARGE SCALE GENOMIC DNA]</scope>
    <source>
        <strain evidence="8 9">28bB2T</strain>
    </source>
</reference>
<feature type="region of interest" description="Disordered" evidence="6">
    <location>
        <begin position="207"/>
        <end position="230"/>
    </location>
</feature>
<dbReference type="GO" id="GO:0016491">
    <property type="term" value="F:oxidoreductase activity"/>
    <property type="evidence" value="ECO:0007669"/>
    <property type="project" value="UniProtKB-KW"/>
</dbReference>
<accession>A0A5K7ZGX7</accession>
<dbReference type="EMBL" id="AP021876">
    <property type="protein sequence ID" value="BBO81458.1"/>
    <property type="molecule type" value="Genomic_DNA"/>
</dbReference>
<dbReference type="PROSITE" id="PS00198">
    <property type="entry name" value="4FE4S_FER_1"/>
    <property type="match status" value="1"/>
</dbReference>
<dbReference type="Pfam" id="PF13237">
    <property type="entry name" value="Fer4_10"/>
    <property type="match status" value="1"/>
</dbReference>
<dbReference type="KEGG" id="dov:DSCO28_20240"/>
<evidence type="ECO:0000259" key="7">
    <source>
        <dbReference type="PROSITE" id="PS51379"/>
    </source>
</evidence>
<organism evidence="8 9">
    <name type="scientific">Desulfosarcina ovata subsp. sediminis</name>
    <dbReference type="NCBI Taxonomy" id="885957"/>
    <lineage>
        <taxon>Bacteria</taxon>
        <taxon>Pseudomonadati</taxon>
        <taxon>Thermodesulfobacteriota</taxon>
        <taxon>Desulfobacteria</taxon>
        <taxon>Desulfobacterales</taxon>
        <taxon>Desulfosarcinaceae</taxon>
        <taxon>Desulfosarcina</taxon>
    </lineage>
</organism>
<evidence type="ECO:0000256" key="1">
    <source>
        <dbReference type="ARBA" id="ARBA00022485"/>
    </source>
</evidence>